<dbReference type="PANTHER" id="PTHR43481:SF4">
    <property type="entry name" value="GLYCEROL-1-PHOSPHATE PHOSPHOHYDROLASE 1-RELATED"/>
    <property type="match status" value="1"/>
</dbReference>
<accession>A0A1T5IGK2</accession>
<dbReference type="SUPFAM" id="SSF56784">
    <property type="entry name" value="HAD-like"/>
    <property type="match status" value="1"/>
</dbReference>
<dbReference type="SFLD" id="SFLDS00003">
    <property type="entry name" value="Haloacid_Dehalogenase"/>
    <property type="match status" value="1"/>
</dbReference>
<proteinExistence type="predicted"/>
<protein>
    <submittedName>
        <fullName evidence="1">Sugar-phosphatase</fullName>
    </submittedName>
</protein>
<dbReference type="Gene3D" id="1.10.150.240">
    <property type="entry name" value="Putative phosphatase, domain 2"/>
    <property type="match status" value="1"/>
</dbReference>
<dbReference type="Pfam" id="PF00702">
    <property type="entry name" value="Hydrolase"/>
    <property type="match status" value="1"/>
</dbReference>
<dbReference type="SFLD" id="SFLDG01129">
    <property type="entry name" value="C1.5:_HAD__Beta-PGM__Phosphata"/>
    <property type="match status" value="1"/>
</dbReference>
<dbReference type="Gene3D" id="3.40.50.1000">
    <property type="entry name" value="HAD superfamily/HAD-like"/>
    <property type="match status" value="1"/>
</dbReference>
<dbReference type="InterPro" id="IPR023198">
    <property type="entry name" value="PGP-like_dom2"/>
</dbReference>
<dbReference type="AlphaFoldDB" id="A0A1T5IGK2"/>
<dbReference type="InterPro" id="IPR023214">
    <property type="entry name" value="HAD_sf"/>
</dbReference>
<dbReference type="STRING" id="526729.SAMN04324258_0490"/>
<dbReference type="InterPro" id="IPR051806">
    <property type="entry name" value="HAD-like_SPP"/>
</dbReference>
<gene>
    <name evidence="1" type="ORF">SAMN04324258_0490</name>
</gene>
<dbReference type="GO" id="GO:0050308">
    <property type="term" value="F:sugar-phosphatase activity"/>
    <property type="evidence" value="ECO:0007669"/>
    <property type="project" value="TreeGrafter"/>
</dbReference>
<evidence type="ECO:0000313" key="2">
    <source>
        <dbReference type="Proteomes" id="UP000189777"/>
    </source>
</evidence>
<reference evidence="1 2" key="1">
    <citation type="submission" date="2017-02" db="EMBL/GenBank/DDBJ databases">
        <authorList>
            <person name="Peterson S.W."/>
        </authorList>
    </citation>
    <scope>NUCLEOTIDE SEQUENCE [LARGE SCALE GENOMIC DNA]</scope>
    <source>
        <strain evidence="1 2">DSM 21481</strain>
    </source>
</reference>
<keyword evidence="2" id="KW-1185">Reference proteome</keyword>
<dbReference type="PANTHER" id="PTHR43481">
    <property type="entry name" value="FRUCTOSE-1-PHOSPHATE PHOSPHATASE"/>
    <property type="match status" value="1"/>
</dbReference>
<sequence>MHSTTGRPPTDTRDVLAADLAAGREIEIGGVLSDMDGTLVDSVPAVEEAWRILASEFGVPMLTIGSHGLTVQAVVTAFGIPADDRRRAEDRLTEIESRDGQLLDPLPGVPELIASLPTSRWGIVTSAARPVARARFGATRLPFPTFLVTGDDVVTGKPAPEPFAKGLQELRHRGCDGPVIALEDTIAGLRSAHAAGCLAVGVVGTFSRDELAPHAHLVVPSLEAMRVRPEGDRLRVRSTPG</sequence>
<dbReference type="InterPro" id="IPR036412">
    <property type="entry name" value="HAD-like_sf"/>
</dbReference>
<dbReference type="EMBL" id="FUZQ01000001">
    <property type="protein sequence ID" value="SKC38277.1"/>
    <property type="molecule type" value="Genomic_DNA"/>
</dbReference>
<dbReference type="NCBIfam" id="TIGR01509">
    <property type="entry name" value="HAD-SF-IA-v3"/>
    <property type="match status" value="1"/>
</dbReference>
<organism evidence="1 2">
    <name type="scientific">Krasilnikoviella flava</name>
    <dbReference type="NCBI Taxonomy" id="526729"/>
    <lineage>
        <taxon>Bacteria</taxon>
        <taxon>Bacillati</taxon>
        <taxon>Actinomycetota</taxon>
        <taxon>Actinomycetes</taxon>
        <taxon>Micrococcales</taxon>
        <taxon>Promicromonosporaceae</taxon>
        <taxon>Krasilnikoviella</taxon>
    </lineage>
</organism>
<dbReference type="InterPro" id="IPR006439">
    <property type="entry name" value="HAD-SF_hydro_IA"/>
</dbReference>
<name>A0A1T5IGK2_9MICO</name>
<evidence type="ECO:0000313" key="1">
    <source>
        <dbReference type="EMBL" id="SKC38277.1"/>
    </source>
</evidence>
<dbReference type="Proteomes" id="UP000189777">
    <property type="component" value="Unassembled WGS sequence"/>
</dbReference>